<keyword evidence="2" id="KW-0378">Hydrolase</keyword>
<dbReference type="InterPro" id="IPR004947">
    <property type="entry name" value="DNase_II"/>
</dbReference>
<sequence length="373" mass="42521">MNHAVLAIAIFLAVAFISAPKVFGQKITCKNAAGNTVDWFVLYKLPKTKNPYGNHPLRGGEMVYADSSTNGAWKWLPGDIYLPINNPIKETLSPIYGRKRDRNVAFVAYNDQLPKHFNGTRGGHSKGILMAGTNERSGVVWLQHSVPRFVEDVKAEYAYPDSGRENGQLFLCLSVHLRWVDTIAQHLQVQAANVYLSNKPGWAMKYADFWKILNRMYTRNEKRMQINILLTIKQKPVLAIAKPPNYERDVYTQELGRQMNDSIYVQSWRNGAGGAQDMFCTRDYNVNDVSVIGVSAKTGKAQFSSKEDHSKWYVTRHKGIFCFSSLNRMRSQMKRGGEITCIVDVSLANLFRRSILVRSRCKNDRENNNRHHL</sequence>
<dbReference type="EMBL" id="GBBM01000154">
    <property type="protein sequence ID" value="JAC35264.1"/>
    <property type="molecule type" value="mRNA"/>
</dbReference>
<organism evidence="4">
    <name type="scientific">Amblyomma triste</name>
    <name type="common">Neotropical tick</name>
    <dbReference type="NCBI Taxonomy" id="251400"/>
    <lineage>
        <taxon>Eukaryota</taxon>
        <taxon>Metazoa</taxon>
        <taxon>Ecdysozoa</taxon>
        <taxon>Arthropoda</taxon>
        <taxon>Chelicerata</taxon>
        <taxon>Arachnida</taxon>
        <taxon>Acari</taxon>
        <taxon>Parasitiformes</taxon>
        <taxon>Ixodida</taxon>
        <taxon>Ixodoidea</taxon>
        <taxon>Ixodidae</taxon>
        <taxon>Amblyomminae</taxon>
        <taxon>Amblyomma</taxon>
    </lineage>
</organism>
<dbReference type="PANTHER" id="PTHR10858">
    <property type="entry name" value="DEOXYRIBONUCLEASE II"/>
    <property type="match status" value="1"/>
</dbReference>
<dbReference type="Pfam" id="PF03265">
    <property type="entry name" value="DNase_II"/>
    <property type="match status" value="1"/>
</dbReference>
<keyword evidence="3" id="KW-0732">Signal</keyword>
<comment type="similarity">
    <text evidence="1">Belongs to the DNase II family.</text>
</comment>
<evidence type="ECO:0000256" key="1">
    <source>
        <dbReference type="ARBA" id="ARBA00007527"/>
    </source>
</evidence>
<dbReference type="CDD" id="cd09120">
    <property type="entry name" value="PLDc_DNaseII_1"/>
    <property type="match status" value="1"/>
</dbReference>
<accession>A0A023GN44</accession>
<evidence type="ECO:0000256" key="2">
    <source>
        <dbReference type="ARBA" id="ARBA00022801"/>
    </source>
</evidence>
<dbReference type="AlphaFoldDB" id="A0A023GN44"/>
<protein>
    <submittedName>
        <fullName evidence="4">Putative deoxyribonuclease ii</fullName>
    </submittedName>
</protein>
<dbReference type="PANTHER" id="PTHR10858:SF23">
    <property type="entry name" value="DEOXYRIBONUCLEASE II"/>
    <property type="match status" value="1"/>
</dbReference>
<dbReference type="GO" id="GO:0004531">
    <property type="term" value="F:deoxyribonuclease II activity"/>
    <property type="evidence" value="ECO:0007669"/>
    <property type="project" value="InterPro"/>
</dbReference>
<feature type="chain" id="PRO_5001517577" evidence="3">
    <location>
        <begin position="25"/>
        <end position="373"/>
    </location>
</feature>
<name>A0A023GN44_AMBTT</name>
<evidence type="ECO:0000313" key="4">
    <source>
        <dbReference type="EMBL" id="JAC35264.1"/>
    </source>
</evidence>
<evidence type="ECO:0000256" key="3">
    <source>
        <dbReference type="SAM" id="SignalP"/>
    </source>
</evidence>
<reference evidence="4" key="1">
    <citation type="submission" date="2014-03" db="EMBL/GenBank/DDBJ databases">
        <title>The sialotranscriptome of Amblyomma triste, Amblyomma parvum and Amblyomma cajennense ticks, uncovered by 454-based RNA-seq.</title>
        <authorList>
            <person name="Garcia G.R."/>
            <person name="Gardinassi L.G."/>
            <person name="Ribeiro J.M."/>
            <person name="Anatriello E."/>
            <person name="Ferreira B.R."/>
            <person name="Moreira H.N."/>
            <person name="Mafra C."/>
            <person name="Olegario M.M."/>
            <person name="Szabo P.J."/>
            <person name="Miranda-Santos I.K."/>
            <person name="Maruyama S.R."/>
        </authorList>
    </citation>
    <scope>NUCLEOTIDE SEQUENCE</scope>
    <source>
        <strain evidence="4">Mato Grasso do Sul</strain>
        <tissue evidence="4">Salivary glands</tissue>
    </source>
</reference>
<proteinExistence type="evidence at transcript level"/>
<feature type="signal peptide" evidence="3">
    <location>
        <begin position="1"/>
        <end position="24"/>
    </location>
</feature>
<dbReference type="GO" id="GO:0006309">
    <property type="term" value="P:apoptotic DNA fragmentation"/>
    <property type="evidence" value="ECO:0007669"/>
    <property type="project" value="TreeGrafter"/>
</dbReference>